<keyword evidence="3" id="KW-1185">Reference proteome</keyword>
<organism evidence="2 3">
    <name type="scientific">Leptolyngbya cf. ectocarpi LEGE 11479</name>
    <dbReference type="NCBI Taxonomy" id="1828722"/>
    <lineage>
        <taxon>Bacteria</taxon>
        <taxon>Bacillati</taxon>
        <taxon>Cyanobacteriota</taxon>
        <taxon>Cyanophyceae</taxon>
        <taxon>Leptolyngbyales</taxon>
        <taxon>Leptolyngbyaceae</taxon>
        <taxon>Leptolyngbya group</taxon>
        <taxon>Leptolyngbya</taxon>
    </lineage>
</organism>
<dbReference type="EMBL" id="JADEXP010000051">
    <property type="protein sequence ID" value="MBE9066633.1"/>
    <property type="molecule type" value="Genomic_DNA"/>
</dbReference>
<keyword evidence="1" id="KW-0812">Transmembrane</keyword>
<proteinExistence type="predicted"/>
<feature type="transmembrane region" description="Helical" evidence="1">
    <location>
        <begin position="12"/>
        <end position="35"/>
    </location>
</feature>
<reference evidence="2" key="1">
    <citation type="submission" date="2020-10" db="EMBL/GenBank/DDBJ databases">
        <authorList>
            <person name="Castelo-Branco R."/>
            <person name="Eusebio N."/>
            <person name="Adriana R."/>
            <person name="Vieira A."/>
            <person name="Brugerolle De Fraissinette N."/>
            <person name="Rezende De Castro R."/>
            <person name="Schneider M.P."/>
            <person name="Vasconcelos V."/>
            <person name="Leao P.N."/>
        </authorList>
    </citation>
    <scope>NUCLEOTIDE SEQUENCE</scope>
    <source>
        <strain evidence="2">LEGE 11479</strain>
    </source>
</reference>
<dbReference type="PANTHER" id="PTHR38468:SF1">
    <property type="entry name" value="SLL0939 PROTEIN"/>
    <property type="match status" value="1"/>
</dbReference>
<name>A0A928X3X4_LEPEC</name>
<comment type="caution">
    <text evidence="2">The sequence shown here is derived from an EMBL/GenBank/DDBJ whole genome shotgun (WGS) entry which is preliminary data.</text>
</comment>
<evidence type="ECO:0000313" key="2">
    <source>
        <dbReference type="EMBL" id="MBE9066633.1"/>
    </source>
</evidence>
<evidence type="ECO:0000313" key="3">
    <source>
        <dbReference type="Proteomes" id="UP000615026"/>
    </source>
</evidence>
<gene>
    <name evidence="2" type="ORF">IQ260_08200</name>
</gene>
<dbReference type="Proteomes" id="UP000615026">
    <property type="component" value="Unassembled WGS sequence"/>
</dbReference>
<evidence type="ECO:0000256" key="1">
    <source>
        <dbReference type="SAM" id="Phobius"/>
    </source>
</evidence>
<keyword evidence="1" id="KW-0472">Membrane</keyword>
<accession>A0A928X3X4</accession>
<dbReference type="RefSeq" id="WP_193992527.1">
    <property type="nucleotide sequence ID" value="NZ_JADEXP010000051.1"/>
</dbReference>
<dbReference type="AlphaFoldDB" id="A0A928X3X4"/>
<sequence>MEFIEYLEAKLGLFVSGLTLVLETIAAFCVLIGLIKTGQLAIALNQHHFPLNRRHARKFSLVLLRLRFGVWLAVALEFQLGGDIVATTVAPSFEALGKLGAIAAIRTFLNHFLNQELTEELEVQRKVEHEISVRELAEDQKVM</sequence>
<dbReference type="Pfam" id="PF07784">
    <property type="entry name" value="DUF1622"/>
    <property type="match status" value="1"/>
</dbReference>
<dbReference type="InterPro" id="IPR012427">
    <property type="entry name" value="DUF1622"/>
</dbReference>
<protein>
    <submittedName>
        <fullName evidence="2">DUF1622 domain-containing protein</fullName>
    </submittedName>
</protein>
<keyword evidence="1" id="KW-1133">Transmembrane helix</keyword>
<dbReference type="PANTHER" id="PTHR38468">
    <property type="entry name" value="SLL0939 PROTEIN"/>
    <property type="match status" value="1"/>
</dbReference>